<evidence type="ECO:0000313" key="1">
    <source>
        <dbReference type="EMBL" id="GBC61285.1"/>
    </source>
</evidence>
<dbReference type="EMBL" id="BEXT01000001">
    <property type="protein sequence ID" value="GBC61285.1"/>
    <property type="molecule type" value="Genomic_DNA"/>
</dbReference>
<reference evidence="2" key="1">
    <citation type="submission" date="2017-11" db="EMBL/GenBank/DDBJ databases">
        <authorList>
            <person name="Watanabe M."/>
            <person name="Kojima H."/>
        </authorList>
    </citation>
    <scope>NUCLEOTIDE SEQUENCE [LARGE SCALE GENOMIC DNA]</scope>
    <source>
        <strain evidence="2">Tokyo 01</strain>
    </source>
</reference>
<sequence>MADFQALSDDLVSEGIRVFAGSTDPVEKTCETVEKLGITFPVAYGLDAGELSEKTGAFYDEEKKFIHATGFLVGPGNKTLISVYSTGSIGRLTALDVLNLVRFFKSDRKKNFYLADGKLDVR</sequence>
<accession>A0A401FWD2</accession>
<comment type="caution">
    <text evidence="1">The sequence shown here is derived from an EMBL/GenBank/DDBJ whole genome shotgun (WGS) entry which is preliminary data.</text>
</comment>
<name>A0A401FWD2_9BACT</name>
<evidence type="ECO:0000313" key="2">
    <source>
        <dbReference type="Proteomes" id="UP000288096"/>
    </source>
</evidence>
<dbReference type="Gene3D" id="3.40.30.10">
    <property type="entry name" value="Glutaredoxin"/>
    <property type="match status" value="1"/>
</dbReference>
<keyword evidence="2" id="KW-1185">Reference proteome</keyword>
<gene>
    <name evidence="1" type="ORF">DENIS_2245</name>
</gene>
<dbReference type="Proteomes" id="UP000288096">
    <property type="component" value="Unassembled WGS sequence"/>
</dbReference>
<reference evidence="2" key="2">
    <citation type="submission" date="2019-01" db="EMBL/GenBank/DDBJ databases">
        <title>Genome sequence of Desulfonema ishimotonii strain Tokyo 01.</title>
        <authorList>
            <person name="Fukui M."/>
        </authorList>
    </citation>
    <scope>NUCLEOTIDE SEQUENCE [LARGE SCALE GENOMIC DNA]</scope>
    <source>
        <strain evidence="2">Tokyo 01</strain>
    </source>
</reference>
<dbReference type="InterPro" id="IPR036249">
    <property type="entry name" value="Thioredoxin-like_sf"/>
</dbReference>
<dbReference type="AlphaFoldDB" id="A0A401FWD2"/>
<protein>
    <submittedName>
        <fullName evidence="1">Peroxiredoxin</fullName>
    </submittedName>
</protein>
<proteinExistence type="predicted"/>
<dbReference type="OrthoDB" id="5472035at2"/>
<organism evidence="1 2">
    <name type="scientific">Desulfonema ishimotonii</name>
    <dbReference type="NCBI Taxonomy" id="45657"/>
    <lineage>
        <taxon>Bacteria</taxon>
        <taxon>Pseudomonadati</taxon>
        <taxon>Thermodesulfobacteriota</taxon>
        <taxon>Desulfobacteria</taxon>
        <taxon>Desulfobacterales</taxon>
        <taxon>Desulfococcaceae</taxon>
        <taxon>Desulfonema</taxon>
    </lineage>
</organism>
<dbReference type="SUPFAM" id="SSF52833">
    <property type="entry name" value="Thioredoxin-like"/>
    <property type="match status" value="1"/>
</dbReference>